<proteinExistence type="predicted"/>
<reference evidence="1" key="1">
    <citation type="submission" date="2022-06" db="EMBL/GenBank/DDBJ databases">
        <title>Alkalimarinus sp. nov., isolated from gut of a Alitta virens.</title>
        <authorList>
            <person name="Yang A.I."/>
            <person name="Shin N.-R."/>
        </authorList>
    </citation>
    <scope>NUCLEOTIDE SEQUENCE</scope>
    <source>
        <strain evidence="1">A2M4</strain>
    </source>
</reference>
<sequence length="351" mass="39258">MTLIRLTAAVLVLSTLTACGIVRDRSNDYVNAEHGENIVIPDWYKSSDVKARYPIPPIEKRTSLPEKYMLPPPPDATITILTENYVIETLDDQSWLLVNETPGRIWPSLDHFWDENGVKVTFENPRLGLMQTEVLGSSLLSKQLLSRINLGGATADRPLLIQAKLGQGVKRNTTELQVRVLDVKKGPQAFKEWSGLPGRQAAEQKLLEIISSYLENNQSYRSYSLLATDIGGASKVALITGQNERPYLKLDLAFDRAWSSATKGLNGAKIKIVDLNRSEGIFYLDYGREEESDGWFSGLFSGGDSDRPEYNYVLKLIEIEGGYQLVVDKKDGEMTQLEEMDILSLLLDNIS</sequence>
<evidence type="ECO:0000313" key="2">
    <source>
        <dbReference type="Proteomes" id="UP001163739"/>
    </source>
</evidence>
<organism evidence="1 2">
    <name type="scientific">Alkalimarinus alittae</name>
    <dbReference type="NCBI Taxonomy" id="2961619"/>
    <lineage>
        <taxon>Bacteria</taxon>
        <taxon>Pseudomonadati</taxon>
        <taxon>Pseudomonadota</taxon>
        <taxon>Gammaproteobacteria</taxon>
        <taxon>Alteromonadales</taxon>
        <taxon>Alteromonadaceae</taxon>
        <taxon>Alkalimarinus</taxon>
    </lineage>
</organism>
<dbReference type="Pfam" id="PF06804">
    <property type="entry name" value="Lipoprotein_18"/>
    <property type="match status" value="1"/>
</dbReference>
<gene>
    <name evidence="1" type="primary">bamC</name>
    <name evidence="1" type="ORF">NKI27_07700</name>
</gene>
<dbReference type="EMBL" id="CP100390">
    <property type="protein sequence ID" value="UZE97612.1"/>
    <property type="molecule type" value="Genomic_DNA"/>
</dbReference>
<dbReference type="InterPro" id="IPR042268">
    <property type="entry name" value="BamC_C"/>
</dbReference>
<accession>A0ABY6N6K5</accession>
<dbReference type="InterPro" id="IPR010653">
    <property type="entry name" value="NlpB/DapX"/>
</dbReference>
<name>A0ABY6N6K5_9ALTE</name>
<keyword evidence="2" id="KW-1185">Reference proteome</keyword>
<dbReference type="Gene3D" id="3.30.310.170">
    <property type="entry name" value="Outer membrane protein assembly factor BamC"/>
    <property type="match status" value="1"/>
</dbReference>
<dbReference type="RefSeq" id="WP_265049087.1">
    <property type="nucleotide sequence ID" value="NZ_CP100390.1"/>
</dbReference>
<protein>
    <submittedName>
        <fullName evidence="1">Outer membrane protein assembly factor BamC</fullName>
    </submittedName>
</protein>
<dbReference type="Proteomes" id="UP001163739">
    <property type="component" value="Chromosome"/>
</dbReference>
<dbReference type="PROSITE" id="PS51257">
    <property type="entry name" value="PROKAR_LIPOPROTEIN"/>
    <property type="match status" value="1"/>
</dbReference>
<evidence type="ECO:0000313" key="1">
    <source>
        <dbReference type="EMBL" id="UZE97612.1"/>
    </source>
</evidence>